<dbReference type="InterPro" id="IPR027443">
    <property type="entry name" value="IPNS-like_sf"/>
</dbReference>
<dbReference type="STRING" id="180498.A0A067K204"/>
<evidence type="ECO:0000259" key="6">
    <source>
        <dbReference type="PROSITE" id="PS51471"/>
    </source>
</evidence>
<keyword evidence="8" id="KW-1185">Reference proteome</keyword>
<accession>A0A067K204</accession>
<evidence type="ECO:0000256" key="5">
    <source>
        <dbReference type="RuleBase" id="RU003682"/>
    </source>
</evidence>
<dbReference type="OrthoDB" id="288590at2759"/>
<evidence type="ECO:0000313" key="8">
    <source>
        <dbReference type="Proteomes" id="UP000027138"/>
    </source>
</evidence>
<keyword evidence="4 5" id="KW-0408">Iron</keyword>
<sequence>MSSSFLDKVRETACQFFELPKEEKSKYCRSENEIEGYESDMIVSSNQVLDWSHRLILRVFPEDERRNDLWPDNPPYFRETLIEYSLKVKSVMDLLYKAMARSLNLKENSFSGQFGERALMHARFNFYPRCSRPDLVLGVKPHTDRSGITILLQDKQVEGLQILVDEKWVRVPVIPDALVVNLGDQMQIMSNGIFRSPMHRVVTISESLRLSVALFHEPEPEKEIGPVDSLMDDGKRAVGHRVESSFLDKVREITKRFFALPMEEKHKYDREANSLEGYGNDPNVSKKIIFNQSERILLKVAPENERRIERWPCNPTDFRVIVESKKERISVAAFHLPKYEVEIGPVQSLMDETRPQQYMRLKDYRGFYYDSIFQGIAPLDLVKLNP</sequence>
<keyword evidence="2 5" id="KW-0479">Metal-binding</keyword>
<reference evidence="7 8" key="1">
    <citation type="journal article" date="2014" name="PLoS ONE">
        <title>Global Analysis of Gene Expression Profiles in Physic Nut (Jatropha curcas L.) Seedlings Exposed to Salt Stress.</title>
        <authorList>
            <person name="Zhang L."/>
            <person name="Zhang C."/>
            <person name="Wu P."/>
            <person name="Chen Y."/>
            <person name="Li M."/>
            <person name="Jiang H."/>
            <person name="Wu G."/>
        </authorList>
    </citation>
    <scope>NUCLEOTIDE SEQUENCE [LARGE SCALE GENOMIC DNA]</scope>
    <source>
        <strain evidence="8">cv. GZQX0401</strain>
        <tissue evidence="7">Young leaves</tissue>
    </source>
</reference>
<dbReference type="FunFam" id="2.60.120.330:FF:000079">
    <property type="entry name" value="Protein SRG1"/>
    <property type="match status" value="1"/>
</dbReference>
<dbReference type="InterPro" id="IPR026992">
    <property type="entry name" value="DIOX_N"/>
</dbReference>
<evidence type="ECO:0000313" key="7">
    <source>
        <dbReference type="EMBL" id="KDP30216.1"/>
    </source>
</evidence>
<dbReference type="Proteomes" id="UP000027138">
    <property type="component" value="Unassembled WGS sequence"/>
</dbReference>
<comment type="similarity">
    <text evidence="1 5">Belongs to the iron/ascorbate-dependent oxidoreductase family.</text>
</comment>
<evidence type="ECO:0000256" key="1">
    <source>
        <dbReference type="ARBA" id="ARBA00008056"/>
    </source>
</evidence>
<organism evidence="7 8">
    <name type="scientific">Jatropha curcas</name>
    <name type="common">Barbados nut</name>
    <dbReference type="NCBI Taxonomy" id="180498"/>
    <lineage>
        <taxon>Eukaryota</taxon>
        <taxon>Viridiplantae</taxon>
        <taxon>Streptophyta</taxon>
        <taxon>Embryophyta</taxon>
        <taxon>Tracheophyta</taxon>
        <taxon>Spermatophyta</taxon>
        <taxon>Magnoliopsida</taxon>
        <taxon>eudicotyledons</taxon>
        <taxon>Gunneridae</taxon>
        <taxon>Pentapetalae</taxon>
        <taxon>rosids</taxon>
        <taxon>fabids</taxon>
        <taxon>Malpighiales</taxon>
        <taxon>Euphorbiaceae</taxon>
        <taxon>Crotonoideae</taxon>
        <taxon>Jatropheae</taxon>
        <taxon>Jatropha</taxon>
    </lineage>
</organism>
<feature type="domain" description="Fe2OG dioxygenase" evidence="6">
    <location>
        <begin position="118"/>
        <end position="218"/>
    </location>
</feature>
<name>A0A067K204_JATCU</name>
<keyword evidence="5" id="KW-0560">Oxidoreductase</keyword>
<dbReference type="PROSITE" id="PS51471">
    <property type="entry name" value="FE2OG_OXY"/>
    <property type="match status" value="1"/>
</dbReference>
<dbReference type="GO" id="GO:0046872">
    <property type="term" value="F:metal ion binding"/>
    <property type="evidence" value="ECO:0007669"/>
    <property type="project" value="UniProtKB-KW"/>
</dbReference>
<evidence type="ECO:0000256" key="4">
    <source>
        <dbReference type="ARBA" id="ARBA00023004"/>
    </source>
</evidence>
<dbReference type="GO" id="GO:0016491">
    <property type="term" value="F:oxidoreductase activity"/>
    <property type="evidence" value="ECO:0007669"/>
    <property type="project" value="UniProtKB-KW"/>
</dbReference>
<dbReference type="EMBL" id="KK914699">
    <property type="protein sequence ID" value="KDP30216.1"/>
    <property type="molecule type" value="Genomic_DNA"/>
</dbReference>
<dbReference type="Pfam" id="PF14226">
    <property type="entry name" value="DIOX_N"/>
    <property type="match status" value="2"/>
</dbReference>
<gene>
    <name evidence="7" type="ORF">JCGZ_16998</name>
</gene>
<proteinExistence type="inferred from homology"/>
<dbReference type="Pfam" id="PF03171">
    <property type="entry name" value="2OG-FeII_Oxy"/>
    <property type="match status" value="1"/>
</dbReference>
<evidence type="ECO:0000256" key="3">
    <source>
        <dbReference type="ARBA" id="ARBA00022896"/>
    </source>
</evidence>
<dbReference type="GO" id="GO:0031418">
    <property type="term" value="F:L-ascorbic acid binding"/>
    <property type="evidence" value="ECO:0007669"/>
    <property type="project" value="UniProtKB-KW"/>
</dbReference>
<evidence type="ECO:0000256" key="2">
    <source>
        <dbReference type="ARBA" id="ARBA00022723"/>
    </source>
</evidence>
<dbReference type="InterPro" id="IPR044861">
    <property type="entry name" value="IPNS-like_FE2OG_OXY"/>
</dbReference>
<dbReference type="PANTHER" id="PTHR47991">
    <property type="entry name" value="OXOGLUTARATE/IRON-DEPENDENT DIOXYGENASE"/>
    <property type="match status" value="1"/>
</dbReference>
<keyword evidence="3" id="KW-0847">Vitamin C</keyword>
<dbReference type="AlphaFoldDB" id="A0A067K204"/>
<dbReference type="Gene3D" id="2.60.120.330">
    <property type="entry name" value="B-lactam Antibiotic, Isopenicillin N Synthase, Chain"/>
    <property type="match status" value="3"/>
</dbReference>
<dbReference type="InterPro" id="IPR050295">
    <property type="entry name" value="Plant_2OG-oxidoreductases"/>
</dbReference>
<dbReference type="SUPFAM" id="SSF51197">
    <property type="entry name" value="Clavaminate synthase-like"/>
    <property type="match status" value="2"/>
</dbReference>
<dbReference type="InterPro" id="IPR005123">
    <property type="entry name" value="Oxoglu/Fe-dep_dioxygenase_dom"/>
</dbReference>
<protein>
    <recommendedName>
        <fullName evidence="6">Fe2OG dioxygenase domain-containing protein</fullName>
    </recommendedName>
</protein>